<feature type="domain" description="Solute-binding protein family 3/N-terminal" evidence="3">
    <location>
        <begin position="45"/>
        <end position="266"/>
    </location>
</feature>
<evidence type="ECO:0000313" key="5">
    <source>
        <dbReference type="EMBL" id="GGF39105.1"/>
    </source>
</evidence>
<dbReference type="InterPro" id="IPR001320">
    <property type="entry name" value="Iontro_rcpt_C"/>
</dbReference>
<dbReference type="EMBL" id="BMEM01000001">
    <property type="protein sequence ID" value="GGF39105.1"/>
    <property type="molecule type" value="Genomic_DNA"/>
</dbReference>
<reference evidence="5" key="2">
    <citation type="submission" date="2020-09" db="EMBL/GenBank/DDBJ databases">
        <authorList>
            <person name="Sun Q."/>
            <person name="Zhou Y."/>
        </authorList>
    </citation>
    <scope>NUCLEOTIDE SEQUENCE</scope>
    <source>
        <strain evidence="5">CGMCC 1.12160</strain>
    </source>
</reference>
<comment type="caution">
    <text evidence="5">The sequence shown here is derived from an EMBL/GenBank/DDBJ whole genome shotgun (WGS) entry which is preliminary data.</text>
</comment>
<sequence>MNTRSFQALSIAAVLALGLSACGSDSEESPDAAGGSDLNLVTDGTLTVCSDVPYPPFEDFDTSSESGFKGFDIDIVQEIADGLELELAVKDSSFDALQSGLALNAGDCDMAASAMTINEERKKSIDFSDGYYDSKQSLLVPTDSDIKTIADLAGKKVGVQATTTGEAYAKENATDAELISLPSDAEMFQSLQAGTVDALLQDLPVNLEHTKSGDFTIVEEYSTDEQYGLAMKKGNTALVDAVNAELAEMRDNGTYDELYAKYFTEGGDADSATSTGR</sequence>
<dbReference type="AlphaFoldDB" id="A0A917BDR9"/>
<dbReference type="RefSeq" id="WP_188427878.1">
    <property type="nucleotide sequence ID" value="NZ_BAABKH010000010.1"/>
</dbReference>
<organism evidence="5 6">
    <name type="scientific">Ornithinimicrobium tianjinense</name>
    <dbReference type="NCBI Taxonomy" id="1195761"/>
    <lineage>
        <taxon>Bacteria</taxon>
        <taxon>Bacillati</taxon>
        <taxon>Actinomycetota</taxon>
        <taxon>Actinomycetes</taxon>
        <taxon>Micrococcales</taxon>
        <taxon>Ornithinimicrobiaceae</taxon>
        <taxon>Ornithinimicrobium</taxon>
    </lineage>
</organism>
<dbReference type="GO" id="GO:0016020">
    <property type="term" value="C:membrane"/>
    <property type="evidence" value="ECO:0007669"/>
    <property type="project" value="InterPro"/>
</dbReference>
<dbReference type="Proteomes" id="UP000605670">
    <property type="component" value="Unassembled WGS sequence"/>
</dbReference>
<dbReference type="SMART" id="SM00079">
    <property type="entry name" value="PBPe"/>
    <property type="match status" value="1"/>
</dbReference>
<evidence type="ECO:0000313" key="6">
    <source>
        <dbReference type="Proteomes" id="UP000605670"/>
    </source>
</evidence>
<dbReference type="CDD" id="cd13624">
    <property type="entry name" value="PBP2_Arg_Lys_His"/>
    <property type="match status" value="1"/>
</dbReference>
<dbReference type="InterPro" id="IPR001638">
    <property type="entry name" value="Solute-binding_3/MltF_N"/>
</dbReference>
<feature type="chain" id="PRO_5038379979" evidence="2">
    <location>
        <begin position="24"/>
        <end position="277"/>
    </location>
</feature>
<proteinExistence type="predicted"/>
<dbReference type="SMART" id="SM00062">
    <property type="entry name" value="PBPb"/>
    <property type="match status" value="1"/>
</dbReference>
<gene>
    <name evidence="5" type="ORF">GCM10011366_03400</name>
</gene>
<evidence type="ECO:0000256" key="2">
    <source>
        <dbReference type="SAM" id="SignalP"/>
    </source>
</evidence>
<dbReference type="SUPFAM" id="SSF53850">
    <property type="entry name" value="Periplasmic binding protein-like II"/>
    <property type="match status" value="1"/>
</dbReference>
<keyword evidence="1 2" id="KW-0732">Signal</keyword>
<dbReference type="PANTHER" id="PTHR35936">
    <property type="entry name" value="MEMBRANE-BOUND LYTIC MUREIN TRANSGLYCOSYLASE F"/>
    <property type="match status" value="1"/>
</dbReference>
<dbReference type="PROSITE" id="PS51257">
    <property type="entry name" value="PROKAR_LIPOPROTEIN"/>
    <property type="match status" value="1"/>
</dbReference>
<evidence type="ECO:0000259" key="3">
    <source>
        <dbReference type="SMART" id="SM00062"/>
    </source>
</evidence>
<dbReference type="PANTHER" id="PTHR35936:SF17">
    <property type="entry name" value="ARGININE-BINDING EXTRACELLULAR PROTEIN ARTP"/>
    <property type="match status" value="1"/>
</dbReference>
<dbReference type="Pfam" id="PF00497">
    <property type="entry name" value="SBP_bac_3"/>
    <property type="match status" value="2"/>
</dbReference>
<accession>A0A917BDR9</accession>
<evidence type="ECO:0000259" key="4">
    <source>
        <dbReference type="SMART" id="SM00079"/>
    </source>
</evidence>
<protein>
    <submittedName>
        <fullName evidence="5">Basic amino acid ABC transporter substrate-binding protein</fullName>
    </submittedName>
</protein>
<dbReference type="GO" id="GO:0015276">
    <property type="term" value="F:ligand-gated monoatomic ion channel activity"/>
    <property type="evidence" value="ECO:0007669"/>
    <property type="project" value="InterPro"/>
</dbReference>
<dbReference type="Gene3D" id="3.40.190.10">
    <property type="entry name" value="Periplasmic binding protein-like II"/>
    <property type="match status" value="2"/>
</dbReference>
<reference evidence="5" key="1">
    <citation type="journal article" date="2014" name="Int. J. Syst. Evol. Microbiol.">
        <title>Complete genome sequence of Corynebacterium casei LMG S-19264T (=DSM 44701T), isolated from a smear-ripened cheese.</title>
        <authorList>
            <consortium name="US DOE Joint Genome Institute (JGI-PGF)"/>
            <person name="Walter F."/>
            <person name="Albersmeier A."/>
            <person name="Kalinowski J."/>
            <person name="Ruckert C."/>
        </authorList>
    </citation>
    <scope>NUCLEOTIDE SEQUENCE</scope>
    <source>
        <strain evidence="5">CGMCC 1.12160</strain>
    </source>
</reference>
<name>A0A917BDR9_9MICO</name>
<evidence type="ECO:0000256" key="1">
    <source>
        <dbReference type="ARBA" id="ARBA00022729"/>
    </source>
</evidence>
<feature type="signal peptide" evidence="2">
    <location>
        <begin position="1"/>
        <end position="23"/>
    </location>
</feature>
<feature type="domain" description="Ionotropic glutamate receptor C-terminal" evidence="4">
    <location>
        <begin position="45"/>
        <end position="265"/>
    </location>
</feature>
<keyword evidence="6" id="KW-1185">Reference proteome</keyword>